<dbReference type="PANTHER" id="PTHR12197:SF292">
    <property type="entry name" value="SET DOMAIN-CONTAINING PROTEIN"/>
    <property type="match status" value="1"/>
</dbReference>
<dbReference type="Gene3D" id="2.170.270.10">
    <property type="entry name" value="SET domain"/>
    <property type="match status" value="1"/>
</dbReference>
<dbReference type="PROSITE" id="PS50280">
    <property type="entry name" value="SET"/>
    <property type="match status" value="1"/>
</dbReference>
<dbReference type="CDD" id="cd20071">
    <property type="entry name" value="SET_SMYD"/>
    <property type="match status" value="1"/>
</dbReference>
<dbReference type="InterPro" id="IPR046341">
    <property type="entry name" value="SET_dom_sf"/>
</dbReference>
<feature type="region of interest" description="Disordered" evidence="1">
    <location>
        <begin position="1"/>
        <end position="68"/>
    </location>
</feature>
<dbReference type="SUPFAM" id="SSF82199">
    <property type="entry name" value="SET domain"/>
    <property type="match status" value="1"/>
</dbReference>
<dbReference type="EMBL" id="CAICTM010001481">
    <property type="protein sequence ID" value="CAB9524001.1"/>
    <property type="molecule type" value="Genomic_DNA"/>
</dbReference>
<proteinExistence type="predicted"/>
<protein>
    <recommendedName>
        <fullName evidence="2">SET domain-containing protein</fullName>
    </recommendedName>
</protein>
<dbReference type="Pfam" id="PF00856">
    <property type="entry name" value="SET"/>
    <property type="match status" value="1"/>
</dbReference>
<dbReference type="AlphaFoldDB" id="A0A9N8EMN3"/>
<evidence type="ECO:0000259" key="2">
    <source>
        <dbReference type="PROSITE" id="PS50280"/>
    </source>
</evidence>
<dbReference type="InterPro" id="IPR001214">
    <property type="entry name" value="SET_dom"/>
</dbReference>
<accession>A0A9N8EMN3</accession>
<name>A0A9N8EMN3_9STRA</name>
<gene>
    <name evidence="3" type="ORF">SEMRO_1483_G276360.1</name>
</gene>
<dbReference type="InterPro" id="IPR050869">
    <property type="entry name" value="H3K4_H4K5_MeTrfase"/>
</dbReference>
<feature type="compositionally biased region" description="Acidic residues" evidence="1">
    <location>
        <begin position="1"/>
        <end position="20"/>
    </location>
</feature>
<comment type="caution">
    <text evidence="3">The sequence shown here is derived from an EMBL/GenBank/DDBJ whole genome shotgun (WGS) entry which is preliminary data.</text>
</comment>
<evidence type="ECO:0000313" key="4">
    <source>
        <dbReference type="Proteomes" id="UP001153069"/>
    </source>
</evidence>
<feature type="compositionally biased region" description="Low complexity" evidence="1">
    <location>
        <begin position="35"/>
        <end position="45"/>
    </location>
</feature>
<dbReference type="Proteomes" id="UP001153069">
    <property type="component" value="Unassembled WGS sequence"/>
</dbReference>
<feature type="domain" description="SET" evidence="2">
    <location>
        <begin position="93"/>
        <end position="305"/>
    </location>
</feature>
<evidence type="ECO:0000256" key="1">
    <source>
        <dbReference type="SAM" id="MobiDB-lite"/>
    </source>
</evidence>
<sequence length="555" mass="61691">MAAEEDPFGAFGDSDDDSDSDNNVQDVKKAQDLLQAANTATTKTCQTDKDQSTTTTDSTTPVHGQGSGVDLVDLTNLEECSFPAWDSPVYVSSDVKLVSSLAIFGGGRGFVALRQLAPGTLVLLEEALMMWPDEQLGQPLSLASVQRLVNHENAAKIVACLEDFHPTKAVVDGPVESEFPAQVETMMESLLTQQQSNTDANTTPQLLAQIVQECKTLQNRDNTAISTKDILRLLLALRYNGLESGLYCYVAMINHSCQPNCVKFLPKAASSNTDDNTDDFLPPTFSEVRTTRWVNPGECLTISYVPRILSHASRRHHLWEQHRFDIGAQLTPSLQRMEVVTNGGLPPSSKEYVDDNSITSRIENAIAEMDVLFQTTKNAILSSSSSVVSGRQQMVEQAKALEVSLCELFSQALEQLQNNNHILLIPCLVLHLDACDLVLQADAKSSTTAILSHKQRCMLLGRMVVTGMKLLELQQAYWGHDHYDVARTCLDLSQAIQELLSKSPDTLYQLETRTVSNHLKTFRDWSTLEHKHRKEHERIKEMYPRDAAKYILKKL</sequence>
<organism evidence="3 4">
    <name type="scientific">Seminavis robusta</name>
    <dbReference type="NCBI Taxonomy" id="568900"/>
    <lineage>
        <taxon>Eukaryota</taxon>
        <taxon>Sar</taxon>
        <taxon>Stramenopiles</taxon>
        <taxon>Ochrophyta</taxon>
        <taxon>Bacillariophyta</taxon>
        <taxon>Bacillariophyceae</taxon>
        <taxon>Bacillariophycidae</taxon>
        <taxon>Naviculales</taxon>
        <taxon>Naviculaceae</taxon>
        <taxon>Seminavis</taxon>
    </lineage>
</organism>
<dbReference type="OrthoDB" id="1028014at2759"/>
<dbReference type="PANTHER" id="PTHR12197">
    <property type="entry name" value="HISTONE-LYSINE N-METHYLTRANSFERASE SMYD"/>
    <property type="match status" value="1"/>
</dbReference>
<keyword evidence="4" id="KW-1185">Reference proteome</keyword>
<evidence type="ECO:0000313" key="3">
    <source>
        <dbReference type="EMBL" id="CAB9524001.1"/>
    </source>
</evidence>
<reference evidence="3" key="1">
    <citation type="submission" date="2020-06" db="EMBL/GenBank/DDBJ databases">
        <authorList>
            <consortium name="Plant Systems Biology data submission"/>
        </authorList>
    </citation>
    <scope>NUCLEOTIDE SEQUENCE</scope>
    <source>
        <strain evidence="3">D6</strain>
    </source>
</reference>